<feature type="transmembrane region" description="Helical" evidence="7">
    <location>
        <begin position="354"/>
        <end position="372"/>
    </location>
</feature>
<feature type="transmembrane region" description="Helical" evidence="7">
    <location>
        <begin position="410"/>
        <end position="434"/>
    </location>
</feature>
<dbReference type="InterPro" id="IPR002528">
    <property type="entry name" value="MATE_fam"/>
</dbReference>
<dbReference type="EMBL" id="CP060632">
    <property type="protein sequence ID" value="QNL99833.1"/>
    <property type="molecule type" value="Genomic_DNA"/>
</dbReference>
<evidence type="ECO:0000256" key="4">
    <source>
        <dbReference type="ARBA" id="ARBA00022692"/>
    </source>
</evidence>
<feature type="transmembrane region" description="Helical" evidence="7">
    <location>
        <begin position="60"/>
        <end position="79"/>
    </location>
</feature>
<dbReference type="GO" id="GO:0005886">
    <property type="term" value="C:plasma membrane"/>
    <property type="evidence" value="ECO:0007669"/>
    <property type="project" value="UniProtKB-SubCell"/>
</dbReference>
<dbReference type="RefSeq" id="WP_249321349.1">
    <property type="nucleotide sequence ID" value="NZ_CP060632.1"/>
</dbReference>
<feature type="transmembrane region" description="Helical" evidence="7">
    <location>
        <begin position="136"/>
        <end position="157"/>
    </location>
</feature>
<keyword evidence="4 7" id="KW-0812">Transmembrane</keyword>
<keyword evidence="5 7" id="KW-1133">Transmembrane helix</keyword>
<dbReference type="Pfam" id="PF01554">
    <property type="entry name" value="MatE"/>
    <property type="match status" value="2"/>
</dbReference>
<dbReference type="InterPro" id="IPR052031">
    <property type="entry name" value="Membrane_Transporter-Flippase"/>
</dbReference>
<dbReference type="Proteomes" id="UP000515819">
    <property type="component" value="Chromosome"/>
</dbReference>
<feature type="transmembrane region" description="Helical" evidence="7">
    <location>
        <begin position="191"/>
        <end position="213"/>
    </location>
</feature>
<dbReference type="InterPro" id="IPR048279">
    <property type="entry name" value="MdtK-like"/>
</dbReference>
<evidence type="ECO:0000313" key="8">
    <source>
        <dbReference type="EMBL" id="QNL99833.1"/>
    </source>
</evidence>
<feature type="transmembrane region" description="Helical" evidence="7">
    <location>
        <begin position="234"/>
        <end position="260"/>
    </location>
</feature>
<feature type="transmembrane region" description="Helical" evidence="7">
    <location>
        <begin position="164"/>
        <end position="185"/>
    </location>
</feature>
<dbReference type="CDD" id="cd13138">
    <property type="entry name" value="MATE_yoeA_like"/>
    <property type="match status" value="1"/>
</dbReference>
<keyword evidence="9" id="KW-1185">Reference proteome</keyword>
<sequence>MKDLTKGYPAKVIILFAIPMIFGSIFQQLYNIADSKIVSTFVGTEAFAAVGATSVVSNTLIGFLNSLTLGFAIPIANSFGGKDYKRMRRMVAGTVLLTLAGAVVLTVLILLLIPAILKLLATPEDIMSPALAYVRIILYGIIFVSVYNMCANVLRAVGDSRTPLYCLIISVFVNIGLDLLFVNGFHMGIQGAAWATILSQALSAVLCLGYILLKFRDIIPEKDEWKPVEGQYSELLTTGLAMGFMSLVVNFGTIVLQGAINGLGTAIVAAHTAARKVFDIFTVSLYCLGNAMTTFVSQNMGAGEPARIRRGIRHAVVMATGITTVLVIICFAFGRPVFTWLASTDNPTIVDSAVMYSRISIVFFYVLGPLFILRCSLQGMGRKVIPVCSSVVEMTIKVLSATILVPRLAYFGVALTEPISWVCMTILLTVAYFAKPPEQMLRKPA</sequence>
<evidence type="ECO:0000256" key="7">
    <source>
        <dbReference type="SAM" id="Phobius"/>
    </source>
</evidence>
<protein>
    <submittedName>
        <fullName evidence="8">MATE family efflux transporter</fullName>
    </submittedName>
</protein>
<evidence type="ECO:0000256" key="5">
    <source>
        <dbReference type="ARBA" id="ARBA00022989"/>
    </source>
</evidence>
<dbReference type="GO" id="GO:0015297">
    <property type="term" value="F:antiporter activity"/>
    <property type="evidence" value="ECO:0007669"/>
    <property type="project" value="InterPro"/>
</dbReference>
<gene>
    <name evidence="8" type="ORF">H9Q76_00540</name>
</gene>
<dbReference type="PIRSF" id="PIRSF006603">
    <property type="entry name" value="DinF"/>
    <property type="match status" value="1"/>
</dbReference>
<feature type="transmembrane region" description="Helical" evidence="7">
    <location>
        <begin position="12"/>
        <end position="30"/>
    </location>
</feature>
<feature type="transmembrane region" description="Helical" evidence="7">
    <location>
        <begin position="280"/>
        <end position="302"/>
    </location>
</feature>
<name>A0A7G9FMQ2_9FIRM</name>
<keyword evidence="3" id="KW-1003">Cell membrane</keyword>
<dbReference type="PANTHER" id="PTHR43549">
    <property type="entry name" value="MULTIDRUG RESISTANCE PROTEIN YPNP-RELATED"/>
    <property type="match status" value="1"/>
</dbReference>
<keyword evidence="6 7" id="KW-0472">Membrane</keyword>
<feature type="transmembrane region" description="Helical" evidence="7">
    <location>
        <begin position="91"/>
        <end position="116"/>
    </location>
</feature>
<dbReference type="GO" id="GO:0042910">
    <property type="term" value="F:xenobiotic transmembrane transporter activity"/>
    <property type="evidence" value="ECO:0007669"/>
    <property type="project" value="InterPro"/>
</dbReference>
<comment type="subcellular location">
    <subcellularLocation>
        <location evidence="1">Cell membrane</location>
        <topology evidence="1">Multi-pass membrane protein</topology>
    </subcellularLocation>
</comment>
<evidence type="ECO:0000256" key="2">
    <source>
        <dbReference type="ARBA" id="ARBA00022448"/>
    </source>
</evidence>
<reference evidence="8 9" key="1">
    <citation type="submission" date="2020-08" db="EMBL/GenBank/DDBJ databases">
        <authorList>
            <person name="Liu C."/>
            <person name="Sun Q."/>
        </authorList>
    </citation>
    <scope>NUCLEOTIDE SEQUENCE [LARGE SCALE GENOMIC DNA]</scope>
    <source>
        <strain evidence="8 9">NSJ-4</strain>
    </source>
</reference>
<dbReference type="PANTHER" id="PTHR43549:SF3">
    <property type="entry name" value="MULTIDRUG RESISTANCE PROTEIN YPNP-RELATED"/>
    <property type="match status" value="1"/>
</dbReference>
<evidence type="ECO:0000313" key="9">
    <source>
        <dbReference type="Proteomes" id="UP000515819"/>
    </source>
</evidence>
<dbReference type="NCBIfam" id="TIGR00797">
    <property type="entry name" value="matE"/>
    <property type="match status" value="1"/>
</dbReference>
<keyword evidence="2" id="KW-0813">Transport</keyword>
<accession>A0A7G9FMQ2</accession>
<dbReference type="AlphaFoldDB" id="A0A7G9FMQ2"/>
<dbReference type="KEGG" id="wcp:H9Q76_00540"/>
<evidence type="ECO:0000256" key="6">
    <source>
        <dbReference type="ARBA" id="ARBA00023136"/>
    </source>
</evidence>
<feature type="transmembrane region" description="Helical" evidence="7">
    <location>
        <begin position="314"/>
        <end position="334"/>
    </location>
</feature>
<proteinExistence type="predicted"/>
<evidence type="ECO:0000256" key="3">
    <source>
        <dbReference type="ARBA" id="ARBA00022475"/>
    </source>
</evidence>
<evidence type="ECO:0000256" key="1">
    <source>
        <dbReference type="ARBA" id="ARBA00004651"/>
    </source>
</evidence>
<organism evidence="8 9">
    <name type="scientific">Wujia chipingensis</name>
    <dbReference type="NCBI Taxonomy" id="2763670"/>
    <lineage>
        <taxon>Bacteria</taxon>
        <taxon>Bacillati</taxon>
        <taxon>Bacillota</taxon>
        <taxon>Clostridia</taxon>
        <taxon>Lachnospirales</taxon>
        <taxon>Lachnospiraceae</taxon>
        <taxon>Wujia</taxon>
    </lineage>
</organism>